<dbReference type="SUPFAM" id="SSF82784">
    <property type="entry name" value="OsmC-like"/>
    <property type="match status" value="1"/>
</dbReference>
<dbReference type="EMBL" id="CP030073">
    <property type="protein sequence ID" value="AWW35732.1"/>
    <property type="molecule type" value="Genomic_DNA"/>
</dbReference>
<protein>
    <recommendedName>
        <fullName evidence="4">OsmC family peroxiredoxin</fullName>
    </recommendedName>
</protein>
<reference evidence="2 3" key="1">
    <citation type="journal article" date="2019" name="Int. J. Syst. Evol. Microbiol.">
        <title>Streptomyces cadmiisoli sp. nov., a novel actinomycete isolated from cadmium-contaminated soil.</title>
        <authorList>
            <person name="Li K."/>
            <person name="Tang X."/>
            <person name="Zhao J."/>
            <person name="Guo Y."/>
            <person name="Tang Y."/>
            <person name="Gao J."/>
        </authorList>
    </citation>
    <scope>NUCLEOTIDE SEQUENCE [LARGE SCALE GENOMIC DNA]</scope>
    <source>
        <strain evidence="2 3">ZFG47</strain>
    </source>
</reference>
<evidence type="ECO:0000256" key="1">
    <source>
        <dbReference type="SAM" id="MobiDB-lite"/>
    </source>
</evidence>
<gene>
    <name evidence="2" type="ORF">DN051_02905</name>
</gene>
<name>A0A2Z4IRY8_9ACTN</name>
<dbReference type="Proteomes" id="UP000249616">
    <property type="component" value="Chromosome"/>
</dbReference>
<sequence length="69" mass="7286">MSGRTVAVRESGRIARSTGIGPHRLTADEPDAIGSDSGPTPVELLLAAEQICRLATIAARCPVQRMRSD</sequence>
<evidence type="ECO:0008006" key="4">
    <source>
        <dbReference type="Google" id="ProtNLM"/>
    </source>
</evidence>
<proteinExistence type="predicted"/>
<dbReference type="Gene3D" id="3.30.300.20">
    <property type="match status" value="1"/>
</dbReference>
<feature type="region of interest" description="Disordered" evidence="1">
    <location>
        <begin position="1"/>
        <end position="38"/>
    </location>
</feature>
<dbReference type="AlphaFoldDB" id="A0A2Z4IRY8"/>
<dbReference type="InterPro" id="IPR036102">
    <property type="entry name" value="OsmC/Ohrsf"/>
</dbReference>
<evidence type="ECO:0000313" key="3">
    <source>
        <dbReference type="Proteomes" id="UP000249616"/>
    </source>
</evidence>
<organism evidence="2 3">
    <name type="scientific">Streptomyces cadmiisoli</name>
    <dbReference type="NCBI Taxonomy" id="2184053"/>
    <lineage>
        <taxon>Bacteria</taxon>
        <taxon>Bacillati</taxon>
        <taxon>Actinomycetota</taxon>
        <taxon>Actinomycetes</taxon>
        <taxon>Kitasatosporales</taxon>
        <taxon>Streptomycetaceae</taxon>
        <taxon>Streptomyces</taxon>
        <taxon>Streptomyces aurantiacus group</taxon>
    </lineage>
</organism>
<accession>A0A2Z4IRY8</accession>
<keyword evidence="3" id="KW-1185">Reference proteome</keyword>
<dbReference type="KEGG" id="scad:DN051_02905"/>
<dbReference type="RefSeq" id="WP_112437879.1">
    <property type="nucleotide sequence ID" value="NZ_CP030073.1"/>
</dbReference>
<evidence type="ECO:0000313" key="2">
    <source>
        <dbReference type="EMBL" id="AWW35732.1"/>
    </source>
</evidence>
<dbReference type="InterPro" id="IPR015946">
    <property type="entry name" value="KH_dom-like_a/b"/>
</dbReference>